<protein>
    <submittedName>
        <fullName evidence="1">Uncharacterized protein</fullName>
    </submittedName>
</protein>
<evidence type="ECO:0000313" key="2">
    <source>
        <dbReference type="Proteomes" id="UP000245697"/>
    </source>
</evidence>
<comment type="caution">
    <text evidence="1">The sequence shown here is derived from an EMBL/GenBank/DDBJ whole genome shotgun (WGS) entry which is preliminary data.</text>
</comment>
<gene>
    <name evidence="1" type="ORF">BC793_1632</name>
</gene>
<dbReference type="AlphaFoldDB" id="A0A316E7M7"/>
<name>A0A316E7M7_9ACTN</name>
<sequence>MFAQSLCKGFRVSIDDHLADFDWSRIQTYVGYAEMVPNAVRELAASDVKEAARLGVWIERILLSVAGPCEGCAPVATVLVAVLPRMTPPGRSVALDLLSQISAAEITGPAHEQIGAVDLEEIRQAVASGFQYYVGMLRETASSDADLYSCIGLMDILAFHDRSLAAEAIAALKAVRTAGRATGLAVLIDNTLDDLADPSSDSA</sequence>
<proteinExistence type="predicted"/>
<dbReference type="EMBL" id="QGGR01000063">
    <property type="protein sequence ID" value="PWK26454.1"/>
    <property type="molecule type" value="Genomic_DNA"/>
</dbReference>
<evidence type="ECO:0000313" key="1">
    <source>
        <dbReference type="EMBL" id="PWK26454.1"/>
    </source>
</evidence>
<dbReference type="Proteomes" id="UP000245697">
    <property type="component" value="Unassembled WGS sequence"/>
</dbReference>
<keyword evidence="2" id="KW-1185">Reference proteome</keyword>
<accession>A0A316E7M7</accession>
<reference evidence="1 2" key="1">
    <citation type="submission" date="2018-05" db="EMBL/GenBank/DDBJ databases">
        <title>Genomic Encyclopedia of Archaeal and Bacterial Type Strains, Phase II (KMG-II): from individual species to whole genera.</title>
        <authorList>
            <person name="Goeker M."/>
        </authorList>
    </citation>
    <scope>NUCLEOTIDE SEQUENCE [LARGE SCALE GENOMIC DNA]</scope>
    <source>
        <strain evidence="1 2">DSM 45184</strain>
    </source>
</reference>
<organism evidence="1 2">
    <name type="scientific">Actinoplanes xinjiangensis</name>
    <dbReference type="NCBI Taxonomy" id="512350"/>
    <lineage>
        <taxon>Bacteria</taxon>
        <taxon>Bacillati</taxon>
        <taxon>Actinomycetota</taxon>
        <taxon>Actinomycetes</taxon>
        <taxon>Micromonosporales</taxon>
        <taxon>Micromonosporaceae</taxon>
        <taxon>Actinoplanes</taxon>
    </lineage>
</organism>